<keyword evidence="10" id="KW-0966">Cell projection</keyword>
<keyword evidence="7" id="KW-0472">Membrane</keyword>
<evidence type="ECO:0000313" key="10">
    <source>
        <dbReference type="EMBL" id="SCY47854.1"/>
    </source>
</evidence>
<evidence type="ECO:0000313" key="9">
    <source>
        <dbReference type="EMBL" id="CEG61639.1"/>
    </source>
</evidence>
<organism evidence="9 11">
    <name type="scientific">Legionella micdadei</name>
    <name type="common">Tatlockia micdadei</name>
    <dbReference type="NCBI Taxonomy" id="451"/>
    <lineage>
        <taxon>Bacteria</taxon>
        <taxon>Pseudomonadati</taxon>
        <taxon>Pseudomonadota</taxon>
        <taxon>Gammaproteobacteria</taxon>
        <taxon>Legionellales</taxon>
        <taxon>Legionellaceae</taxon>
        <taxon>Legionella</taxon>
    </lineage>
</organism>
<keyword evidence="4" id="KW-1003">Cell membrane</keyword>
<gene>
    <name evidence="9" type="ORF">LMI_2371</name>
    <name evidence="10" type="ORF">SAMN02982997_01848</name>
</gene>
<dbReference type="GO" id="GO:0071973">
    <property type="term" value="P:bacterial-type flagellum-dependent cell motility"/>
    <property type="evidence" value="ECO:0007669"/>
    <property type="project" value="InterPro"/>
</dbReference>
<evidence type="ECO:0000256" key="1">
    <source>
        <dbReference type="ARBA" id="ARBA00004413"/>
    </source>
</evidence>
<evidence type="ECO:0000256" key="4">
    <source>
        <dbReference type="ARBA" id="ARBA00022475"/>
    </source>
</evidence>
<dbReference type="GO" id="GO:0009425">
    <property type="term" value="C:bacterial-type flagellum basal body"/>
    <property type="evidence" value="ECO:0007669"/>
    <property type="project" value="InterPro"/>
</dbReference>
<proteinExistence type="inferred from homology"/>
<dbReference type="PANTHER" id="PTHR43484:SF1">
    <property type="entry name" value="FLAGELLAR MOTOR SWITCH PROTEIN FLIN"/>
    <property type="match status" value="1"/>
</dbReference>
<dbReference type="InterPro" id="IPR001543">
    <property type="entry name" value="FliN-like_C"/>
</dbReference>
<dbReference type="PATRIC" id="fig|451.8.peg.2910"/>
<dbReference type="Proteomes" id="UP000032414">
    <property type="component" value="Chromosome I"/>
</dbReference>
<comment type="subcellular location">
    <subcellularLocation>
        <location evidence="1">Cell membrane</location>
        <topology evidence="1">Peripheral membrane protein</topology>
        <orientation evidence="1">Cytoplasmic side</orientation>
    </subcellularLocation>
</comment>
<reference evidence="9" key="2">
    <citation type="submission" date="2014-09" db="EMBL/GenBank/DDBJ databases">
        <authorList>
            <person name="GOMEZ-VALERO Laura"/>
        </authorList>
    </citation>
    <scope>NUCLEOTIDE SEQUENCE</scope>
    <source>
        <strain evidence="9">ATCC33218</strain>
    </source>
</reference>
<dbReference type="InterPro" id="IPR036429">
    <property type="entry name" value="SpoA-like_sf"/>
</dbReference>
<dbReference type="GO" id="GO:0005886">
    <property type="term" value="C:plasma membrane"/>
    <property type="evidence" value="ECO:0007669"/>
    <property type="project" value="UniProtKB-SubCell"/>
</dbReference>
<keyword evidence="6" id="KW-0283">Flagellar rotation</keyword>
<dbReference type="AlphaFoldDB" id="A0A098GGM3"/>
<dbReference type="PRINTS" id="PR00956">
    <property type="entry name" value="FLGMOTORFLIN"/>
</dbReference>
<keyword evidence="10" id="KW-0969">Cilium</keyword>
<dbReference type="Proteomes" id="UP000182998">
    <property type="component" value="Unassembled WGS sequence"/>
</dbReference>
<feature type="domain" description="Flagellar motor switch protein FliN-like C-terminal" evidence="8">
    <location>
        <begin position="31"/>
        <end position="98"/>
    </location>
</feature>
<dbReference type="KEGG" id="tmc:LMI_2371"/>
<evidence type="ECO:0000256" key="5">
    <source>
        <dbReference type="ARBA" id="ARBA00022500"/>
    </source>
</evidence>
<dbReference type="Gene3D" id="2.30.330.10">
    <property type="entry name" value="SpoA-like"/>
    <property type="match status" value="1"/>
</dbReference>
<dbReference type="OrthoDB" id="5644966at2"/>
<dbReference type="RefSeq" id="WP_052679549.1">
    <property type="nucleotide sequence ID" value="NZ_CP020614.1"/>
</dbReference>
<evidence type="ECO:0000313" key="11">
    <source>
        <dbReference type="Proteomes" id="UP000032414"/>
    </source>
</evidence>
<comment type="similarity">
    <text evidence="2">Belongs to the FliN/MopA/SpaO family.</text>
</comment>
<evidence type="ECO:0000256" key="2">
    <source>
        <dbReference type="ARBA" id="ARBA00009226"/>
    </source>
</evidence>
<keyword evidence="12" id="KW-1185">Reference proteome</keyword>
<dbReference type="InterPro" id="IPR051469">
    <property type="entry name" value="FliN/MopA/SpaO"/>
</dbReference>
<dbReference type="STRING" id="451.B6N58_04305"/>
<dbReference type="GO" id="GO:0003774">
    <property type="term" value="F:cytoskeletal motor activity"/>
    <property type="evidence" value="ECO:0007669"/>
    <property type="project" value="InterPro"/>
</dbReference>
<keyword evidence="5" id="KW-0145">Chemotaxis</keyword>
<evidence type="ECO:0000256" key="7">
    <source>
        <dbReference type="ARBA" id="ARBA00023136"/>
    </source>
</evidence>
<reference evidence="10 12" key="3">
    <citation type="submission" date="2016-10" db="EMBL/GenBank/DDBJ databases">
        <authorList>
            <person name="Varghese N."/>
            <person name="Submissions S."/>
        </authorList>
    </citation>
    <scope>NUCLEOTIDE SEQUENCE [LARGE SCALE GENOMIC DNA]</scope>
    <source>
        <strain evidence="10 12">ATCC 33218</strain>
    </source>
</reference>
<dbReference type="InterPro" id="IPR001172">
    <property type="entry name" value="FliN_T3SS_HrcQb"/>
</dbReference>
<dbReference type="GO" id="GO:0006935">
    <property type="term" value="P:chemotaxis"/>
    <property type="evidence" value="ECO:0007669"/>
    <property type="project" value="UniProtKB-KW"/>
</dbReference>
<dbReference type="PANTHER" id="PTHR43484">
    <property type="match status" value="1"/>
</dbReference>
<dbReference type="HOGENOM" id="CLU_097058_4_1_6"/>
<reference evidence="11" key="1">
    <citation type="submission" date="2014-09" db="EMBL/GenBank/DDBJ databases">
        <authorList>
            <person name="Gomez-Valero L."/>
        </authorList>
    </citation>
    <scope>NUCLEOTIDE SEQUENCE [LARGE SCALE GENOMIC DNA]</scope>
    <source>
        <strain evidence="11">ATCC33218</strain>
    </source>
</reference>
<dbReference type="Pfam" id="PF01052">
    <property type="entry name" value="FliMN_C"/>
    <property type="match status" value="1"/>
</dbReference>
<accession>A0A098GGM3</accession>
<evidence type="ECO:0000313" key="12">
    <source>
        <dbReference type="Proteomes" id="UP000182998"/>
    </source>
</evidence>
<name>A0A098GGM3_LEGMI</name>
<dbReference type="EMBL" id="FMVN01000008">
    <property type="protein sequence ID" value="SCY47854.1"/>
    <property type="molecule type" value="Genomic_DNA"/>
</dbReference>
<evidence type="ECO:0000259" key="8">
    <source>
        <dbReference type="Pfam" id="PF01052"/>
    </source>
</evidence>
<evidence type="ECO:0000256" key="3">
    <source>
        <dbReference type="ARBA" id="ARBA00021897"/>
    </source>
</evidence>
<sequence>MSITVKKIALSELETQTEGESLFRDNYLDLVASLEIECQVRLGSITISISELRRLQQGQILRLDQKTHEPIDILVNNQVIARGELMSADDCFALLITEAPHE</sequence>
<dbReference type="EMBL" id="LN614830">
    <property type="protein sequence ID" value="CEG61639.1"/>
    <property type="molecule type" value="Genomic_DNA"/>
</dbReference>
<evidence type="ECO:0000256" key="6">
    <source>
        <dbReference type="ARBA" id="ARBA00022779"/>
    </source>
</evidence>
<dbReference type="SUPFAM" id="SSF101801">
    <property type="entry name" value="Surface presentation of antigens (SPOA)"/>
    <property type="match status" value="1"/>
</dbReference>
<keyword evidence="10" id="KW-0282">Flagellum</keyword>
<protein>
    <recommendedName>
        <fullName evidence="3">Flagellar motor switch protein FliN</fullName>
    </recommendedName>
</protein>